<dbReference type="GO" id="GO:0005886">
    <property type="term" value="C:plasma membrane"/>
    <property type="evidence" value="ECO:0007669"/>
    <property type="project" value="UniProtKB-SubCell"/>
</dbReference>
<dbReference type="Gene3D" id="1.10.3730.20">
    <property type="match status" value="1"/>
</dbReference>
<feature type="transmembrane region" description="Helical" evidence="6">
    <location>
        <begin position="36"/>
        <end position="54"/>
    </location>
</feature>
<dbReference type="AlphaFoldDB" id="A0A0E3YGV4"/>
<keyword evidence="9" id="KW-1185">Reference proteome</keyword>
<evidence type="ECO:0000256" key="4">
    <source>
        <dbReference type="ARBA" id="ARBA00022989"/>
    </source>
</evidence>
<gene>
    <name evidence="8" type="ORF">MB84_24630</name>
</gene>
<proteinExistence type="predicted"/>
<dbReference type="InterPro" id="IPR050638">
    <property type="entry name" value="AA-Vitamin_Transporters"/>
</dbReference>
<keyword evidence="2" id="KW-1003">Cell membrane</keyword>
<feature type="domain" description="EamA" evidence="7">
    <location>
        <begin position="144"/>
        <end position="272"/>
    </location>
</feature>
<evidence type="ECO:0000259" key="7">
    <source>
        <dbReference type="Pfam" id="PF00892"/>
    </source>
</evidence>
<dbReference type="PANTHER" id="PTHR32322">
    <property type="entry name" value="INNER MEMBRANE TRANSPORTER"/>
    <property type="match status" value="1"/>
</dbReference>
<feature type="transmembrane region" description="Helical" evidence="6">
    <location>
        <begin position="200"/>
        <end position="220"/>
    </location>
</feature>
<feature type="transmembrane region" description="Helical" evidence="6">
    <location>
        <begin position="91"/>
        <end position="112"/>
    </location>
</feature>
<feature type="transmembrane region" description="Helical" evidence="6">
    <location>
        <begin position="119"/>
        <end position="137"/>
    </location>
</feature>
<dbReference type="InterPro" id="IPR000620">
    <property type="entry name" value="EamA_dom"/>
</dbReference>
<protein>
    <submittedName>
        <fullName evidence="8">Threonine/homoserine exporter RhtA</fullName>
    </submittedName>
</protein>
<accession>A0A0E3YGV4</accession>
<feature type="transmembrane region" description="Helical" evidence="6">
    <location>
        <begin position="143"/>
        <end position="162"/>
    </location>
</feature>
<dbReference type="HOGENOM" id="CLU_057295_0_2_4"/>
<dbReference type="Pfam" id="PF00892">
    <property type="entry name" value="EamA"/>
    <property type="match status" value="1"/>
</dbReference>
<name>A0A0E3YGV4_9BURK</name>
<dbReference type="KEGG" id="pox:MB84_24630"/>
<dbReference type="RefSeq" id="WP_046293034.1">
    <property type="nucleotide sequence ID" value="NZ_CP011253.3"/>
</dbReference>
<evidence type="ECO:0000256" key="1">
    <source>
        <dbReference type="ARBA" id="ARBA00004651"/>
    </source>
</evidence>
<feature type="transmembrane region" description="Helical" evidence="6">
    <location>
        <begin position="66"/>
        <end position="85"/>
    </location>
</feature>
<reference evidence="8" key="1">
    <citation type="submission" date="2016-06" db="EMBL/GenBank/DDBJ databases">
        <title>Pandoraea oxalativorans DSM 23570 Genome Sequencing.</title>
        <authorList>
            <person name="Ee R."/>
            <person name="Lim Y.-L."/>
            <person name="Yong D."/>
            <person name="Yin W.-F."/>
            <person name="Chan K.-G."/>
        </authorList>
    </citation>
    <scope>NUCLEOTIDE SEQUENCE</scope>
    <source>
        <strain evidence="8">DSM 23570</strain>
    </source>
</reference>
<dbReference type="EMBL" id="CP011253">
    <property type="protein sequence ID" value="AKC71955.1"/>
    <property type="molecule type" value="Genomic_DNA"/>
</dbReference>
<evidence type="ECO:0000256" key="3">
    <source>
        <dbReference type="ARBA" id="ARBA00022692"/>
    </source>
</evidence>
<keyword evidence="3 6" id="KW-0812">Transmembrane</keyword>
<feature type="transmembrane region" description="Helical" evidence="6">
    <location>
        <begin position="174"/>
        <end position="194"/>
    </location>
</feature>
<dbReference type="PATRIC" id="fig|573737.6.peg.711"/>
<sequence>MFNHRNVPFAAAFAGMVSVQTGAAFAKTLFPLVGSEGVAALRLGLSSLVLVAALKPSRLNFRDAGVSWLTMLTYGVTLALMNLLIYRAFAYIPVSVAISIEVMGPLSAALLTSRRASDLVWIALAALGMVGLAIGDVKGEIDIRGVAFSLAAALFWGIYVLVGRRASAGGGQSVAVGMTIAAMIAVPLGIAQAGTALMSIHVLLVGFSVAVLSSMLPFLLDIYAMRRLPARVFGVLLSGSPAVSAIAGWVVLNETLTPTQCAGIACVVAACAGCALFSRPRADA</sequence>
<dbReference type="InterPro" id="IPR037185">
    <property type="entry name" value="EmrE-like"/>
</dbReference>
<dbReference type="PANTHER" id="PTHR32322:SF18">
    <property type="entry name" value="S-ADENOSYLMETHIONINE_S-ADENOSYLHOMOCYSTEINE TRANSPORTER"/>
    <property type="match status" value="1"/>
</dbReference>
<evidence type="ECO:0000313" key="9">
    <source>
        <dbReference type="Proteomes" id="UP000035050"/>
    </source>
</evidence>
<dbReference type="SUPFAM" id="SSF103481">
    <property type="entry name" value="Multidrug resistance efflux transporter EmrE"/>
    <property type="match status" value="2"/>
</dbReference>
<evidence type="ECO:0000256" key="5">
    <source>
        <dbReference type="ARBA" id="ARBA00023136"/>
    </source>
</evidence>
<dbReference type="OrthoDB" id="9815120at2"/>
<comment type="subcellular location">
    <subcellularLocation>
        <location evidence="1">Cell membrane</location>
        <topology evidence="1">Multi-pass membrane protein</topology>
    </subcellularLocation>
</comment>
<keyword evidence="4 6" id="KW-1133">Transmembrane helix</keyword>
<evidence type="ECO:0000256" key="6">
    <source>
        <dbReference type="SAM" id="Phobius"/>
    </source>
</evidence>
<feature type="transmembrane region" description="Helical" evidence="6">
    <location>
        <begin position="257"/>
        <end position="278"/>
    </location>
</feature>
<dbReference type="Proteomes" id="UP000035050">
    <property type="component" value="Chromosome"/>
</dbReference>
<keyword evidence="5 6" id="KW-0472">Membrane</keyword>
<evidence type="ECO:0000256" key="2">
    <source>
        <dbReference type="ARBA" id="ARBA00022475"/>
    </source>
</evidence>
<organism evidence="8 9">
    <name type="scientific">Pandoraea oxalativorans</name>
    <dbReference type="NCBI Taxonomy" id="573737"/>
    <lineage>
        <taxon>Bacteria</taxon>
        <taxon>Pseudomonadati</taxon>
        <taxon>Pseudomonadota</taxon>
        <taxon>Betaproteobacteria</taxon>
        <taxon>Burkholderiales</taxon>
        <taxon>Burkholderiaceae</taxon>
        <taxon>Pandoraea</taxon>
    </lineage>
</organism>
<feature type="transmembrane region" description="Helical" evidence="6">
    <location>
        <begin position="232"/>
        <end position="251"/>
    </location>
</feature>
<evidence type="ECO:0000313" key="8">
    <source>
        <dbReference type="EMBL" id="AKC71955.1"/>
    </source>
</evidence>